<comment type="caution">
    <text evidence="1">The sequence shown here is derived from an EMBL/GenBank/DDBJ whole genome shotgun (WGS) entry which is preliminary data.</text>
</comment>
<protein>
    <submittedName>
        <fullName evidence="1">Uncharacterized protein</fullName>
    </submittedName>
</protein>
<name>A0ACC2U3C0_9FUNG</name>
<dbReference type="EMBL" id="QTSX02001478">
    <property type="protein sequence ID" value="KAJ9081409.1"/>
    <property type="molecule type" value="Genomic_DNA"/>
</dbReference>
<reference evidence="1" key="1">
    <citation type="submission" date="2022-04" db="EMBL/GenBank/DDBJ databases">
        <title>Genome of the entomopathogenic fungus Entomophthora muscae.</title>
        <authorList>
            <person name="Elya C."/>
            <person name="Lovett B.R."/>
            <person name="Lee E."/>
            <person name="Macias A.M."/>
            <person name="Hajek A.E."/>
            <person name="De Bivort B.L."/>
            <person name="Kasson M.T."/>
            <person name="De Fine Licht H.H."/>
            <person name="Stajich J.E."/>
        </authorList>
    </citation>
    <scope>NUCLEOTIDE SEQUENCE</scope>
    <source>
        <strain evidence="1">Berkeley</strain>
    </source>
</reference>
<organism evidence="1 2">
    <name type="scientific">Entomophthora muscae</name>
    <dbReference type="NCBI Taxonomy" id="34485"/>
    <lineage>
        <taxon>Eukaryota</taxon>
        <taxon>Fungi</taxon>
        <taxon>Fungi incertae sedis</taxon>
        <taxon>Zoopagomycota</taxon>
        <taxon>Entomophthoromycotina</taxon>
        <taxon>Entomophthoromycetes</taxon>
        <taxon>Entomophthorales</taxon>
        <taxon>Entomophthoraceae</taxon>
        <taxon>Entomophthora</taxon>
    </lineage>
</organism>
<evidence type="ECO:0000313" key="2">
    <source>
        <dbReference type="Proteomes" id="UP001165960"/>
    </source>
</evidence>
<keyword evidence="2" id="KW-1185">Reference proteome</keyword>
<sequence>MKLLLTICTLIASVKPDQVTIITESTSDVPTDIPMRLGKNIVWAQDFSMHHLTQGSERSKHSLYDGGSLTYIHHCFVKYNQKFRFGEPVPVSKVEACMNPTCTVKVDRRITRYTQKEAWTQIGTQGATDLASELIPRSFLQGKHCPYLQRPWLCSSLLQTDLLPS</sequence>
<evidence type="ECO:0000313" key="1">
    <source>
        <dbReference type="EMBL" id="KAJ9081409.1"/>
    </source>
</evidence>
<proteinExistence type="predicted"/>
<gene>
    <name evidence="1" type="ORF">DSO57_1014927</name>
</gene>
<accession>A0ACC2U3C0</accession>
<dbReference type="Proteomes" id="UP001165960">
    <property type="component" value="Unassembled WGS sequence"/>
</dbReference>